<dbReference type="Proteomes" id="UP001166293">
    <property type="component" value="Unassembled WGS sequence"/>
</dbReference>
<gene>
    <name evidence="1" type="ORF">KUH32_10995</name>
</gene>
<dbReference type="RefSeq" id="WP_217778092.1">
    <property type="nucleotide sequence ID" value="NZ_JAHRWL010000001.1"/>
</dbReference>
<sequence length="45" mass="5478">MFGILAKSLFTASRMQLRHDRWTPPSQGYWREDMLLFRDPPGRRR</sequence>
<accession>A0ABS6N8G2</accession>
<reference evidence="1" key="1">
    <citation type="submission" date="2021-06" db="EMBL/GenBank/DDBJ databases">
        <title>Thalassococcus sp. CAU 1522 isolated from sea sand, Republic of Korea.</title>
        <authorList>
            <person name="Kim W."/>
        </authorList>
    </citation>
    <scope>NUCLEOTIDE SEQUENCE</scope>
    <source>
        <strain evidence="1">CAU 1522</strain>
    </source>
</reference>
<organism evidence="1 2">
    <name type="scientific">Thalassococcus arenae</name>
    <dbReference type="NCBI Taxonomy" id="2851652"/>
    <lineage>
        <taxon>Bacteria</taxon>
        <taxon>Pseudomonadati</taxon>
        <taxon>Pseudomonadota</taxon>
        <taxon>Alphaproteobacteria</taxon>
        <taxon>Rhodobacterales</taxon>
        <taxon>Roseobacteraceae</taxon>
        <taxon>Thalassococcus</taxon>
    </lineage>
</organism>
<comment type="caution">
    <text evidence="1">The sequence shown here is derived from an EMBL/GenBank/DDBJ whole genome shotgun (WGS) entry which is preliminary data.</text>
</comment>
<evidence type="ECO:0000313" key="1">
    <source>
        <dbReference type="EMBL" id="MBV2360304.1"/>
    </source>
</evidence>
<proteinExistence type="predicted"/>
<protein>
    <submittedName>
        <fullName evidence="1">Uncharacterized protein</fullName>
    </submittedName>
</protein>
<name>A0ABS6N8G2_9RHOB</name>
<dbReference type="EMBL" id="JAHRWL010000001">
    <property type="protein sequence ID" value="MBV2360304.1"/>
    <property type="molecule type" value="Genomic_DNA"/>
</dbReference>
<keyword evidence="2" id="KW-1185">Reference proteome</keyword>
<evidence type="ECO:0000313" key="2">
    <source>
        <dbReference type="Proteomes" id="UP001166293"/>
    </source>
</evidence>